<dbReference type="OrthoDB" id="5368498at2"/>
<organism evidence="3 4">
    <name type="scientific">Streptococcus australis</name>
    <dbReference type="NCBI Taxonomy" id="113107"/>
    <lineage>
        <taxon>Bacteria</taxon>
        <taxon>Bacillati</taxon>
        <taxon>Bacillota</taxon>
        <taxon>Bacilli</taxon>
        <taxon>Lactobacillales</taxon>
        <taxon>Streptococcaceae</taxon>
        <taxon>Streptococcus</taxon>
    </lineage>
</organism>
<name>A0A4V0BND0_9STRE</name>
<dbReference type="InterPro" id="IPR044946">
    <property type="entry name" value="Restrct_endonuc_typeI_TRD_sf"/>
</dbReference>
<dbReference type="Proteomes" id="UP000307982">
    <property type="component" value="Chromosome"/>
</dbReference>
<accession>A0A4V0BND0</accession>
<dbReference type="GO" id="GO:0009307">
    <property type="term" value="P:DNA restriction-modification system"/>
    <property type="evidence" value="ECO:0007669"/>
    <property type="project" value="UniProtKB-KW"/>
</dbReference>
<keyword evidence="2" id="KW-0238">DNA-binding</keyword>
<dbReference type="SUPFAM" id="SSF116734">
    <property type="entry name" value="DNA methylase specificity domain"/>
    <property type="match status" value="1"/>
</dbReference>
<evidence type="ECO:0008006" key="5">
    <source>
        <dbReference type="Google" id="ProtNLM"/>
    </source>
</evidence>
<sequence length="505" mass="58795">MQKRYTITPEFIKFSDINKDDFILSSSLYEKVNFKNTNGIFLKELLSCSLSNEFKGSDVGSDNYVDQSPYTFLRTKALQDFNYLPDFNKESLLRIKPSSFKEMNLKKGDLILSKDSNIGEITILDDDYPKMMISSAMYKLPIEKDKYYIFAFIKHSAFREQLDLLVPKGATIRHAKTLFLECSIIFPKKNREKIIDYIETLVKSVIKKEKLIKIKHEKILHSIENEIASNQKDEVFTFSQPTISELKKKNRLDTNLYGSYFKEINFKIKNYKYGYSTLKELGYELSRGQNLQISNIGRSIYSKRYRSNFYELMLPKFLSKYGTVNKVEYLGNSNKLKILKKGELIFGAEGFEKGRSIVIIDEKEKVITNIHGITIRKKREQNLKQAIFIKCFLDFLRSKGVIDLFAVGGNGGSLAQKYWDEIYFPNLSEIVQDTVSNLYHNPEAHYNKEFDMATFYQIDEEFNSKAGIYELDKSMKLIKNKIDEVIDAIVQDNDPQLTFDFLKTI</sequence>
<evidence type="ECO:0000256" key="1">
    <source>
        <dbReference type="ARBA" id="ARBA00022747"/>
    </source>
</evidence>
<dbReference type="AlphaFoldDB" id="A0A4V0BND0"/>
<proteinExistence type="predicted"/>
<protein>
    <recommendedName>
        <fullName evidence="5">Type I restriction modification DNA specificity domain-containing protein</fullName>
    </recommendedName>
</protein>
<keyword evidence="1" id="KW-0680">Restriction system</keyword>
<reference evidence="3 4" key="1">
    <citation type="submission" date="2019-05" db="EMBL/GenBank/DDBJ databases">
        <authorList>
            <consortium name="Pathogen Informatics"/>
        </authorList>
    </citation>
    <scope>NUCLEOTIDE SEQUENCE [LARGE SCALE GENOMIC DNA]</scope>
    <source>
        <strain evidence="3 4">NCTC5338</strain>
    </source>
</reference>
<dbReference type="Gene3D" id="3.90.220.20">
    <property type="entry name" value="DNA methylase specificity domains"/>
    <property type="match status" value="1"/>
</dbReference>
<evidence type="ECO:0000256" key="2">
    <source>
        <dbReference type="ARBA" id="ARBA00023125"/>
    </source>
</evidence>
<dbReference type="EMBL" id="LR594040">
    <property type="protein sequence ID" value="VTS69975.1"/>
    <property type="molecule type" value="Genomic_DNA"/>
</dbReference>
<dbReference type="GO" id="GO:0003677">
    <property type="term" value="F:DNA binding"/>
    <property type="evidence" value="ECO:0007669"/>
    <property type="project" value="UniProtKB-KW"/>
</dbReference>
<evidence type="ECO:0000313" key="4">
    <source>
        <dbReference type="Proteomes" id="UP000307982"/>
    </source>
</evidence>
<evidence type="ECO:0000313" key="3">
    <source>
        <dbReference type="EMBL" id="VTS69975.1"/>
    </source>
</evidence>
<gene>
    <name evidence="3" type="ORF">NCTC5338_00528</name>
</gene>